<evidence type="ECO:0000256" key="1">
    <source>
        <dbReference type="ARBA" id="ARBA00022737"/>
    </source>
</evidence>
<dbReference type="SUPFAM" id="SSF47769">
    <property type="entry name" value="SAM/Pointed domain"/>
    <property type="match status" value="1"/>
</dbReference>
<evidence type="ECO:0000313" key="6">
    <source>
        <dbReference type="Proteomes" id="UP000325577"/>
    </source>
</evidence>
<keyword evidence="3" id="KW-1133">Transmembrane helix</keyword>
<evidence type="ECO:0000256" key="3">
    <source>
        <dbReference type="SAM" id="Phobius"/>
    </source>
</evidence>
<evidence type="ECO:0000259" key="4">
    <source>
        <dbReference type="Pfam" id="PF00536"/>
    </source>
</evidence>
<dbReference type="Proteomes" id="UP000325577">
    <property type="component" value="Linkage Group LG19"/>
</dbReference>
<dbReference type="PANTHER" id="PTHR10627">
    <property type="entry name" value="SCP160"/>
    <property type="match status" value="1"/>
</dbReference>
<dbReference type="InterPro" id="IPR013761">
    <property type="entry name" value="SAM/pointed_sf"/>
</dbReference>
<dbReference type="PANTHER" id="PTHR10627:SF74">
    <property type="entry name" value="OS08G0526500 PROTEIN"/>
    <property type="match status" value="1"/>
</dbReference>
<dbReference type="AlphaFoldDB" id="A0A5J5ATB0"/>
<dbReference type="Pfam" id="PF00536">
    <property type="entry name" value="SAM_1"/>
    <property type="match status" value="1"/>
</dbReference>
<keyword evidence="6" id="KW-1185">Reference proteome</keyword>
<dbReference type="OrthoDB" id="76949at2759"/>
<feature type="compositionally biased region" description="Basic and acidic residues" evidence="2">
    <location>
        <begin position="124"/>
        <end position="141"/>
    </location>
</feature>
<feature type="compositionally biased region" description="Polar residues" evidence="2">
    <location>
        <begin position="114"/>
        <end position="123"/>
    </location>
</feature>
<keyword evidence="3" id="KW-0472">Membrane</keyword>
<feature type="transmembrane region" description="Helical" evidence="3">
    <location>
        <begin position="361"/>
        <end position="391"/>
    </location>
</feature>
<feature type="domain" description="SAM" evidence="4">
    <location>
        <begin position="272"/>
        <end position="312"/>
    </location>
</feature>
<keyword evidence="3" id="KW-0812">Transmembrane</keyword>
<evidence type="ECO:0000256" key="2">
    <source>
        <dbReference type="SAM" id="MobiDB-lite"/>
    </source>
</evidence>
<organism evidence="5 6">
    <name type="scientific">Nyssa sinensis</name>
    <dbReference type="NCBI Taxonomy" id="561372"/>
    <lineage>
        <taxon>Eukaryota</taxon>
        <taxon>Viridiplantae</taxon>
        <taxon>Streptophyta</taxon>
        <taxon>Embryophyta</taxon>
        <taxon>Tracheophyta</taxon>
        <taxon>Spermatophyta</taxon>
        <taxon>Magnoliopsida</taxon>
        <taxon>eudicotyledons</taxon>
        <taxon>Gunneridae</taxon>
        <taxon>Pentapetalae</taxon>
        <taxon>asterids</taxon>
        <taxon>Cornales</taxon>
        <taxon>Nyssaceae</taxon>
        <taxon>Nyssa</taxon>
    </lineage>
</organism>
<feature type="region of interest" description="Disordered" evidence="2">
    <location>
        <begin position="96"/>
        <end position="156"/>
    </location>
</feature>
<proteinExistence type="predicted"/>
<gene>
    <name evidence="5" type="ORF">F0562_033381</name>
</gene>
<dbReference type="CDD" id="cd09487">
    <property type="entry name" value="SAM_superfamily"/>
    <property type="match status" value="1"/>
</dbReference>
<accession>A0A5J5ATB0</accession>
<feature type="transmembrane region" description="Helical" evidence="3">
    <location>
        <begin position="310"/>
        <end position="327"/>
    </location>
</feature>
<sequence>MAETSRSKVTITLGRSGQVVKRAGPLLDSAFSDSHSGVGSKRSVRDRLGSDVQGTQLNNKRRRGDSATNGVNDLRLGKDDLRFKLMQRNGFRRVQSDGQNGLDLRDTLSRGVRPTSTTLSTRQRMPEPNDARQRMPERKDGSILGQIPSTRSADALPQMDSLRNSYSPWTLDRLRRRSPDGLLGTSRGLSPPRKEEELLKRPMIRTYDNGRTVSYMSKDILEPSRPMGTTTFMMKSTVPAGSVKPVAPLRAPPPLPSNTMPKSSYVVDEHLTVEGLLRSLGLEKYVICFKVEEVDMTALRQMGDNDLKELGVPMVLFLFISPFNLVFEHYSVFMYINNLKELGSTYGINFLSHLSNLIFEYYSVLMFMFMLVFIIMVVVFCIYILFALHFFDR</sequence>
<feature type="region of interest" description="Disordered" evidence="2">
    <location>
        <begin position="29"/>
        <end position="72"/>
    </location>
</feature>
<evidence type="ECO:0000313" key="5">
    <source>
        <dbReference type="EMBL" id="KAA8533086.1"/>
    </source>
</evidence>
<reference evidence="5 6" key="1">
    <citation type="submission" date="2019-09" db="EMBL/GenBank/DDBJ databases">
        <title>A chromosome-level genome assembly of the Chinese tupelo Nyssa sinensis.</title>
        <authorList>
            <person name="Yang X."/>
            <person name="Kang M."/>
            <person name="Yang Y."/>
            <person name="Xiong H."/>
            <person name="Wang M."/>
            <person name="Zhang Z."/>
            <person name="Wang Z."/>
            <person name="Wu H."/>
            <person name="Ma T."/>
            <person name="Liu J."/>
            <person name="Xi Z."/>
        </authorList>
    </citation>
    <scope>NUCLEOTIDE SEQUENCE [LARGE SCALE GENOMIC DNA]</scope>
    <source>
        <strain evidence="5">J267</strain>
        <tissue evidence="5">Leaf</tissue>
    </source>
</reference>
<name>A0A5J5ATB0_9ASTE</name>
<protein>
    <recommendedName>
        <fullName evidence="4">SAM domain-containing protein</fullName>
    </recommendedName>
</protein>
<dbReference type="Gene3D" id="1.10.150.50">
    <property type="entry name" value="Transcription Factor, Ets-1"/>
    <property type="match status" value="1"/>
</dbReference>
<dbReference type="EMBL" id="CM018042">
    <property type="protein sequence ID" value="KAA8533086.1"/>
    <property type="molecule type" value="Genomic_DNA"/>
</dbReference>
<keyword evidence="1" id="KW-0677">Repeat</keyword>
<dbReference type="InterPro" id="IPR001660">
    <property type="entry name" value="SAM"/>
</dbReference>